<protein>
    <submittedName>
        <fullName evidence="16">Zinc finger and BTB domain containing 8A</fullName>
    </submittedName>
</protein>
<keyword evidence="4" id="KW-0479">Metal-binding</keyword>
<keyword evidence="5" id="KW-0677">Repeat</keyword>
<evidence type="ECO:0000256" key="4">
    <source>
        <dbReference type="ARBA" id="ARBA00022723"/>
    </source>
</evidence>
<evidence type="ECO:0000256" key="10">
    <source>
        <dbReference type="ARBA" id="ARBA00023163"/>
    </source>
</evidence>
<dbReference type="SUPFAM" id="SSF57667">
    <property type="entry name" value="beta-beta-alpha zinc fingers"/>
    <property type="match status" value="1"/>
</dbReference>
<dbReference type="Pfam" id="PF00651">
    <property type="entry name" value="BTB"/>
    <property type="match status" value="1"/>
</dbReference>
<keyword evidence="11" id="KW-0539">Nucleus</keyword>
<evidence type="ECO:0000256" key="9">
    <source>
        <dbReference type="ARBA" id="ARBA00023125"/>
    </source>
</evidence>
<comment type="function">
    <text evidence="1">May be involved in transcriptional regulation.</text>
</comment>
<dbReference type="FunFam" id="3.30.160.60:FF:000218">
    <property type="entry name" value="Zinc finger protein 10"/>
    <property type="match status" value="1"/>
</dbReference>
<evidence type="ECO:0000256" key="8">
    <source>
        <dbReference type="ARBA" id="ARBA00023015"/>
    </source>
</evidence>
<evidence type="ECO:0000259" key="14">
    <source>
        <dbReference type="PROSITE" id="PS50097"/>
    </source>
</evidence>
<dbReference type="SMART" id="SM00355">
    <property type="entry name" value="ZnF_C2H2"/>
    <property type="match status" value="2"/>
</dbReference>
<evidence type="ECO:0000256" key="7">
    <source>
        <dbReference type="ARBA" id="ARBA00022833"/>
    </source>
</evidence>
<dbReference type="InterPro" id="IPR011333">
    <property type="entry name" value="SKP1/BTB/POZ_sf"/>
</dbReference>
<feature type="region of interest" description="Disordered" evidence="13">
    <location>
        <begin position="192"/>
        <end position="249"/>
    </location>
</feature>
<dbReference type="SMART" id="SM00225">
    <property type="entry name" value="BTB"/>
    <property type="match status" value="1"/>
</dbReference>
<dbReference type="InterPro" id="IPR013087">
    <property type="entry name" value="Znf_C2H2_type"/>
</dbReference>
<keyword evidence="9" id="KW-0238">DNA-binding</keyword>
<dbReference type="CDD" id="cd18329">
    <property type="entry name" value="BTB_POZ_ZBTB8A_BOZF1"/>
    <property type="match status" value="1"/>
</dbReference>
<evidence type="ECO:0000256" key="1">
    <source>
        <dbReference type="ARBA" id="ARBA00003767"/>
    </source>
</evidence>
<evidence type="ECO:0000256" key="6">
    <source>
        <dbReference type="ARBA" id="ARBA00022771"/>
    </source>
</evidence>
<dbReference type="PROSITE" id="PS00028">
    <property type="entry name" value="ZINC_FINGER_C2H2_1"/>
    <property type="match status" value="2"/>
</dbReference>
<keyword evidence="17" id="KW-1185">Reference proteome</keyword>
<dbReference type="InterPro" id="IPR036236">
    <property type="entry name" value="Znf_C2H2_sf"/>
</dbReference>
<dbReference type="PROSITE" id="PS50097">
    <property type="entry name" value="BTB"/>
    <property type="match status" value="1"/>
</dbReference>
<dbReference type="GO" id="GO:0008270">
    <property type="term" value="F:zinc ion binding"/>
    <property type="evidence" value="ECO:0007669"/>
    <property type="project" value="UniProtKB-KW"/>
</dbReference>
<proteinExistence type="predicted"/>
<name>A0A8D0G5E3_SPHPU</name>
<dbReference type="GO" id="GO:0005634">
    <property type="term" value="C:nucleus"/>
    <property type="evidence" value="ECO:0007669"/>
    <property type="project" value="UniProtKB-SubCell"/>
</dbReference>
<dbReference type="InterPro" id="IPR000210">
    <property type="entry name" value="BTB/POZ_dom"/>
</dbReference>
<evidence type="ECO:0000313" key="17">
    <source>
        <dbReference type="Proteomes" id="UP000694392"/>
    </source>
</evidence>
<feature type="domain" description="C2H2-type" evidence="15">
    <location>
        <begin position="312"/>
        <end position="340"/>
    </location>
</feature>
<dbReference type="PROSITE" id="PS50157">
    <property type="entry name" value="ZINC_FINGER_C2H2_2"/>
    <property type="match status" value="2"/>
</dbReference>
<evidence type="ECO:0000256" key="2">
    <source>
        <dbReference type="ARBA" id="ARBA00004123"/>
    </source>
</evidence>
<evidence type="ECO:0000313" key="16">
    <source>
        <dbReference type="Ensembl" id="ENSSPUP00000000117.1"/>
    </source>
</evidence>
<evidence type="ECO:0000256" key="13">
    <source>
        <dbReference type="SAM" id="MobiDB-lite"/>
    </source>
</evidence>
<keyword evidence="10" id="KW-0804">Transcription</keyword>
<feature type="compositionally biased region" description="Basic and acidic residues" evidence="13">
    <location>
        <begin position="199"/>
        <end position="209"/>
    </location>
</feature>
<dbReference type="PANTHER" id="PTHR46105">
    <property type="entry name" value="AGAP004733-PA"/>
    <property type="match status" value="1"/>
</dbReference>
<dbReference type="GeneTree" id="ENSGT00940000157491"/>
<dbReference type="PANTHER" id="PTHR46105:SF12">
    <property type="entry name" value="ZINC FINGER AND BTB DOMAIN-CONTAINING PROTEIN 8A"/>
    <property type="match status" value="1"/>
</dbReference>
<dbReference type="SUPFAM" id="SSF54695">
    <property type="entry name" value="POZ domain"/>
    <property type="match status" value="1"/>
</dbReference>
<keyword evidence="3" id="KW-0597">Phosphoprotein</keyword>
<sequence>MEISSHQFHLLQQLNEQRRQDLFCDCNILVEGKVFKAHRNVLFASSGYFKMLLSQSSKETSQPTTATFQAFSPDTFSVILDFVYSGKLSLTGQNVIEVMSAASYLQMTDVISVCKTFIKSSLDISEKEKDRYFSLSDKDVNSNGVERLCLYGGASWREESSPPHSHLNPDQGTCIMGGNTWSNFSYYPASQRNTQQQLSKHDQRQDSIKKNSRHLGLPEPSDVPHYKSSKLEDRASEPTSHIPQSEEEVQIDSEVDSAQVEYQYGQGSAVMPRNLADDLPRMRFKCPFCTHVVKRKADLKRHLRCHTGERPYPCAACGKRFSRLDHLSSHFRTIHQACKPICRKCKRHVTELTGQVVQEGTRRYRLCNECLAEAGIDSIRIDLDTEPTLEFPPEGDKDSGWNYSEDNRSDVEIVEDGSTDLVIQQVDDSEDEAEEKEIKPNIR</sequence>
<keyword evidence="8" id="KW-0805">Transcription regulation</keyword>
<evidence type="ECO:0000256" key="3">
    <source>
        <dbReference type="ARBA" id="ARBA00022553"/>
    </source>
</evidence>
<keyword evidence="7" id="KW-0862">Zinc</keyword>
<evidence type="ECO:0000256" key="11">
    <source>
        <dbReference type="ARBA" id="ARBA00023242"/>
    </source>
</evidence>
<reference evidence="16" key="2">
    <citation type="submission" date="2025-09" db="UniProtKB">
        <authorList>
            <consortium name="Ensembl"/>
        </authorList>
    </citation>
    <scope>IDENTIFICATION</scope>
</reference>
<feature type="domain" description="C2H2-type" evidence="15">
    <location>
        <begin position="284"/>
        <end position="311"/>
    </location>
</feature>
<dbReference type="GO" id="GO:0000978">
    <property type="term" value="F:RNA polymerase II cis-regulatory region sequence-specific DNA binding"/>
    <property type="evidence" value="ECO:0007669"/>
    <property type="project" value="TreeGrafter"/>
</dbReference>
<comment type="subcellular location">
    <subcellularLocation>
        <location evidence="2">Nucleus</location>
    </subcellularLocation>
</comment>
<keyword evidence="6 12" id="KW-0863">Zinc-finger</keyword>
<dbReference type="AlphaFoldDB" id="A0A8D0G5E3"/>
<accession>A0A8D0G5E3</accession>
<reference evidence="16" key="1">
    <citation type="submission" date="2025-08" db="UniProtKB">
        <authorList>
            <consortium name="Ensembl"/>
        </authorList>
    </citation>
    <scope>IDENTIFICATION</scope>
</reference>
<feature type="compositionally biased region" description="Basic and acidic residues" evidence="13">
    <location>
        <begin position="222"/>
        <end position="236"/>
    </location>
</feature>
<feature type="domain" description="BTB" evidence="14">
    <location>
        <begin position="24"/>
        <end position="92"/>
    </location>
</feature>
<dbReference type="Gene3D" id="3.30.710.10">
    <property type="entry name" value="Potassium Channel Kv1.1, Chain A"/>
    <property type="match status" value="1"/>
</dbReference>
<feature type="region of interest" description="Disordered" evidence="13">
    <location>
        <begin position="424"/>
        <end position="443"/>
    </location>
</feature>
<gene>
    <name evidence="16" type="primary">ZBTB8A</name>
</gene>
<dbReference type="GO" id="GO:0001227">
    <property type="term" value="F:DNA-binding transcription repressor activity, RNA polymerase II-specific"/>
    <property type="evidence" value="ECO:0007669"/>
    <property type="project" value="Ensembl"/>
</dbReference>
<evidence type="ECO:0000259" key="15">
    <source>
        <dbReference type="PROSITE" id="PS50157"/>
    </source>
</evidence>
<dbReference type="Proteomes" id="UP000694392">
    <property type="component" value="Unplaced"/>
</dbReference>
<organism evidence="16 17">
    <name type="scientific">Sphenodon punctatus</name>
    <name type="common">Tuatara</name>
    <name type="synonym">Hatteria punctata</name>
    <dbReference type="NCBI Taxonomy" id="8508"/>
    <lineage>
        <taxon>Eukaryota</taxon>
        <taxon>Metazoa</taxon>
        <taxon>Chordata</taxon>
        <taxon>Craniata</taxon>
        <taxon>Vertebrata</taxon>
        <taxon>Euteleostomi</taxon>
        <taxon>Lepidosauria</taxon>
        <taxon>Sphenodontia</taxon>
        <taxon>Sphenodontidae</taxon>
        <taxon>Sphenodon</taxon>
    </lineage>
</organism>
<dbReference type="GO" id="GO:0061629">
    <property type="term" value="F:RNA polymerase II-specific DNA-binding transcription factor binding"/>
    <property type="evidence" value="ECO:0007669"/>
    <property type="project" value="Ensembl"/>
</dbReference>
<dbReference type="GO" id="GO:0001223">
    <property type="term" value="F:transcription coactivator binding"/>
    <property type="evidence" value="ECO:0007669"/>
    <property type="project" value="Ensembl"/>
</dbReference>
<evidence type="ECO:0000256" key="5">
    <source>
        <dbReference type="ARBA" id="ARBA00022737"/>
    </source>
</evidence>
<dbReference type="Gene3D" id="3.30.160.60">
    <property type="entry name" value="Classic Zinc Finger"/>
    <property type="match status" value="2"/>
</dbReference>
<dbReference type="OMA" id="DMDSTPV"/>
<evidence type="ECO:0000256" key="12">
    <source>
        <dbReference type="PROSITE-ProRule" id="PRU00042"/>
    </source>
</evidence>
<dbReference type="Ensembl" id="ENSSPUT00000000131.1">
    <property type="protein sequence ID" value="ENSSPUP00000000117.1"/>
    <property type="gene ID" value="ENSSPUG00000000137.1"/>
</dbReference>
<dbReference type="InterPro" id="IPR050457">
    <property type="entry name" value="ZnFinger_BTB_dom_contain"/>
</dbReference>